<dbReference type="Proteomes" id="UP000054270">
    <property type="component" value="Unassembled WGS sequence"/>
</dbReference>
<feature type="compositionally biased region" description="Basic residues" evidence="1">
    <location>
        <begin position="200"/>
        <end position="210"/>
    </location>
</feature>
<dbReference type="OrthoDB" id="2918055at2759"/>
<gene>
    <name evidence="2" type="ORF">HYPSUDRAFT_204407</name>
</gene>
<name>A0A0D2NLE7_HYPSF</name>
<dbReference type="EMBL" id="KN817575">
    <property type="protein sequence ID" value="KJA19669.1"/>
    <property type="molecule type" value="Genomic_DNA"/>
</dbReference>
<feature type="region of interest" description="Disordered" evidence="1">
    <location>
        <begin position="161"/>
        <end position="226"/>
    </location>
</feature>
<organism evidence="2 3">
    <name type="scientific">Hypholoma sublateritium (strain FD-334 SS-4)</name>
    <dbReference type="NCBI Taxonomy" id="945553"/>
    <lineage>
        <taxon>Eukaryota</taxon>
        <taxon>Fungi</taxon>
        <taxon>Dikarya</taxon>
        <taxon>Basidiomycota</taxon>
        <taxon>Agaricomycotina</taxon>
        <taxon>Agaricomycetes</taxon>
        <taxon>Agaricomycetidae</taxon>
        <taxon>Agaricales</taxon>
        <taxon>Agaricineae</taxon>
        <taxon>Strophariaceae</taxon>
        <taxon>Hypholoma</taxon>
    </lineage>
</organism>
<dbReference type="AlphaFoldDB" id="A0A0D2NLE7"/>
<evidence type="ECO:0000313" key="3">
    <source>
        <dbReference type="Proteomes" id="UP000054270"/>
    </source>
</evidence>
<protein>
    <submittedName>
        <fullName evidence="2">Uncharacterized protein</fullName>
    </submittedName>
</protein>
<proteinExistence type="predicted"/>
<feature type="compositionally biased region" description="Low complexity" evidence="1">
    <location>
        <begin position="186"/>
        <end position="198"/>
    </location>
</feature>
<sequence length="226" mass="25542">MPTSPRSRSDSEEITPPPPIKGIILPRSDVALHFPQYCNTRYQVPLSQSPTVRIYVFFRPDLWWETLAPLVNGLYSLFTDHSLRNNIVWLTIPWTLYDVEQKAWVGIPTFTHIQVRSNEFLMIRVKSTLDIPLEEFGRMNNLISQLHDEYKSTLIKAANGMGMPVTPPSLSHSTKPSPSKRKRSRSATTPSPSSSSPKYNARRSAAKRPRLTASMRTPPSASVAQI</sequence>
<evidence type="ECO:0000313" key="2">
    <source>
        <dbReference type="EMBL" id="KJA19669.1"/>
    </source>
</evidence>
<keyword evidence="3" id="KW-1185">Reference proteome</keyword>
<accession>A0A0D2NLE7</accession>
<reference evidence="3" key="1">
    <citation type="submission" date="2014-04" db="EMBL/GenBank/DDBJ databases">
        <title>Evolutionary Origins and Diversification of the Mycorrhizal Mutualists.</title>
        <authorList>
            <consortium name="DOE Joint Genome Institute"/>
            <consortium name="Mycorrhizal Genomics Consortium"/>
            <person name="Kohler A."/>
            <person name="Kuo A."/>
            <person name="Nagy L.G."/>
            <person name="Floudas D."/>
            <person name="Copeland A."/>
            <person name="Barry K.W."/>
            <person name="Cichocki N."/>
            <person name="Veneault-Fourrey C."/>
            <person name="LaButti K."/>
            <person name="Lindquist E.A."/>
            <person name="Lipzen A."/>
            <person name="Lundell T."/>
            <person name="Morin E."/>
            <person name="Murat C."/>
            <person name="Riley R."/>
            <person name="Ohm R."/>
            <person name="Sun H."/>
            <person name="Tunlid A."/>
            <person name="Henrissat B."/>
            <person name="Grigoriev I.V."/>
            <person name="Hibbett D.S."/>
            <person name="Martin F."/>
        </authorList>
    </citation>
    <scope>NUCLEOTIDE SEQUENCE [LARGE SCALE GENOMIC DNA]</scope>
    <source>
        <strain evidence="3">FD-334 SS-4</strain>
    </source>
</reference>
<evidence type="ECO:0000256" key="1">
    <source>
        <dbReference type="SAM" id="MobiDB-lite"/>
    </source>
</evidence>
<feature type="compositionally biased region" description="Polar residues" evidence="1">
    <location>
        <begin position="214"/>
        <end position="226"/>
    </location>
</feature>